<organism evidence="1 2">
    <name type="scientific">Yoonia phaeophyticola</name>
    <dbReference type="NCBI Taxonomy" id="3137369"/>
    <lineage>
        <taxon>Bacteria</taxon>
        <taxon>Pseudomonadati</taxon>
        <taxon>Pseudomonadota</taxon>
        <taxon>Alphaproteobacteria</taxon>
        <taxon>Rhodobacterales</taxon>
        <taxon>Paracoccaceae</taxon>
        <taxon>Yoonia</taxon>
    </lineage>
</organism>
<keyword evidence="2" id="KW-1185">Reference proteome</keyword>
<dbReference type="RefSeq" id="WP_341366456.1">
    <property type="nucleotide sequence ID" value="NZ_CP150951.2"/>
</dbReference>
<gene>
    <name evidence="1" type="ORF">AABB29_15940</name>
</gene>
<dbReference type="EMBL" id="CP150951">
    <property type="protein sequence ID" value="WZC48339.1"/>
    <property type="molecule type" value="Genomic_DNA"/>
</dbReference>
<sequence>MSKVHIHEDDEGMRNVYPANAISDVMDDIAAAKLHSVENLAPNGVGWTDVHAIQEPEKSFLEIGLEWQSVANAIGEVLPRIKEFEVGFGTNNPFHYKDLDPTCYGFGQSVYLKLETDGDYLKAIWFDTRSNVEEELFALRRALEAINEIHPSMIADYWLNTGGLIGDQAFLDAYIEDLRGTAVPSTDPSVMKEEPISPTFWSKVMTRVLGTR</sequence>
<evidence type="ECO:0000313" key="2">
    <source>
        <dbReference type="Proteomes" id="UP001440612"/>
    </source>
</evidence>
<name>A0ABZ2V2F0_9RHOB</name>
<reference evidence="2" key="1">
    <citation type="submission" date="2024-04" db="EMBL/GenBank/DDBJ databases">
        <title>Phylogenomic analyses of a clade within the roseobacter group suggest taxonomic reassignments of species of the genera Aestuariivita, Citreicella, Loktanella, Nautella, Pelagibaca, Ruegeria, Thalassobius, Thiobacimonas and Tropicibacter, and the proposal o.</title>
        <authorList>
            <person name="Jeon C.O."/>
        </authorList>
    </citation>
    <scope>NUCLEOTIDE SEQUENCE [LARGE SCALE GENOMIC DNA]</scope>
    <source>
        <strain evidence="2">BS5-3</strain>
    </source>
</reference>
<dbReference type="Proteomes" id="UP001440612">
    <property type="component" value="Chromosome"/>
</dbReference>
<evidence type="ECO:0000313" key="1">
    <source>
        <dbReference type="EMBL" id="WZC48339.1"/>
    </source>
</evidence>
<proteinExistence type="predicted"/>
<accession>A0ABZ2V2F0</accession>
<protein>
    <submittedName>
        <fullName evidence="1">Uncharacterized protein</fullName>
    </submittedName>
</protein>